<evidence type="ECO:0000256" key="7">
    <source>
        <dbReference type="ARBA" id="ARBA00022833"/>
    </source>
</evidence>
<evidence type="ECO:0000256" key="6">
    <source>
        <dbReference type="ARBA" id="ARBA00022692"/>
    </source>
</evidence>
<keyword evidence="7" id="KW-0862">Zinc</keyword>
<dbReference type="GO" id="GO:0005886">
    <property type="term" value="C:plasma membrane"/>
    <property type="evidence" value="ECO:0007669"/>
    <property type="project" value="UniProtKB-SubCell"/>
</dbReference>
<evidence type="ECO:0000313" key="13">
    <source>
        <dbReference type="Proteomes" id="UP000184395"/>
    </source>
</evidence>
<dbReference type="Gene3D" id="1.20.58.340">
    <property type="entry name" value="Magnesium transport protein CorA, transmembrane region"/>
    <property type="match status" value="2"/>
</dbReference>
<dbReference type="CDD" id="cd12834">
    <property type="entry name" value="ZntB_u1"/>
    <property type="match status" value="1"/>
</dbReference>
<keyword evidence="4" id="KW-1003">Cell membrane</keyword>
<comment type="subcellular location">
    <subcellularLocation>
        <location evidence="1">Cell membrane</location>
        <topology evidence="1">Multi-pass membrane protein</topology>
    </subcellularLocation>
</comment>
<protein>
    <submittedName>
        <fullName evidence="12">Zinc transporter</fullName>
    </submittedName>
</protein>
<dbReference type="GO" id="GO:0000287">
    <property type="term" value="F:magnesium ion binding"/>
    <property type="evidence" value="ECO:0007669"/>
    <property type="project" value="TreeGrafter"/>
</dbReference>
<evidence type="ECO:0000256" key="3">
    <source>
        <dbReference type="ARBA" id="ARBA00022448"/>
    </source>
</evidence>
<reference evidence="12 13" key="1">
    <citation type="submission" date="2016-11" db="EMBL/GenBank/DDBJ databases">
        <authorList>
            <person name="Jaros S."/>
            <person name="Januszkiewicz K."/>
            <person name="Wedrychowicz H."/>
        </authorList>
    </citation>
    <scope>NUCLEOTIDE SEQUENCE [LARGE SCALE GENOMIC DNA]</scope>
    <source>
        <strain evidence="12 13">LMG 20594</strain>
    </source>
</reference>
<keyword evidence="10 11" id="KW-0472">Membrane</keyword>
<dbReference type="InterPro" id="IPR045863">
    <property type="entry name" value="CorA_TM1_TM2"/>
</dbReference>
<keyword evidence="5" id="KW-0997">Cell inner membrane</keyword>
<keyword evidence="6 11" id="KW-0812">Transmembrane</keyword>
<dbReference type="Proteomes" id="UP000184395">
    <property type="component" value="Unassembled WGS sequence"/>
</dbReference>
<gene>
    <name evidence="12" type="ORF">SAMN05192548_10635</name>
</gene>
<keyword evidence="9" id="KW-0406">Ion transport</keyword>
<dbReference type="SUPFAM" id="SSF144083">
    <property type="entry name" value="Magnesium transport protein CorA, transmembrane region"/>
    <property type="match status" value="1"/>
</dbReference>
<evidence type="ECO:0000256" key="2">
    <source>
        <dbReference type="ARBA" id="ARBA00009765"/>
    </source>
</evidence>
<proteinExistence type="inferred from homology"/>
<dbReference type="InterPro" id="IPR002523">
    <property type="entry name" value="MgTranspt_CorA/ZnTranspt_ZntB"/>
</dbReference>
<dbReference type="EMBL" id="FRAB01000063">
    <property type="protein sequence ID" value="SHL12623.1"/>
    <property type="molecule type" value="Genomic_DNA"/>
</dbReference>
<dbReference type="GO" id="GO:0015095">
    <property type="term" value="F:magnesium ion transmembrane transporter activity"/>
    <property type="evidence" value="ECO:0007669"/>
    <property type="project" value="TreeGrafter"/>
</dbReference>
<keyword evidence="3" id="KW-0813">Transport</keyword>
<dbReference type="GO" id="GO:0015087">
    <property type="term" value="F:cobalt ion transmembrane transporter activity"/>
    <property type="evidence" value="ECO:0007669"/>
    <property type="project" value="TreeGrafter"/>
</dbReference>
<dbReference type="PANTHER" id="PTHR46494">
    <property type="entry name" value="CORA FAMILY METAL ION TRANSPORTER (EUROFUNG)"/>
    <property type="match status" value="1"/>
</dbReference>
<evidence type="ECO:0000256" key="9">
    <source>
        <dbReference type="ARBA" id="ARBA00023065"/>
    </source>
</evidence>
<feature type="transmembrane region" description="Helical" evidence="11">
    <location>
        <begin position="348"/>
        <end position="369"/>
    </location>
</feature>
<accession>A0A1M6Y3F5</accession>
<evidence type="ECO:0000256" key="5">
    <source>
        <dbReference type="ARBA" id="ARBA00022519"/>
    </source>
</evidence>
<evidence type="ECO:0000256" key="10">
    <source>
        <dbReference type="ARBA" id="ARBA00023136"/>
    </source>
</evidence>
<dbReference type="InterPro" id="IPR045861">
    <property type="entry name" value="CorA_cytoplasmic_dom"/>
</dbReference>
<comment type="similarity">
    <text evidence="2">Belongs to the CorA metal ion transporter (MIT) (TC 1.A.35) family.</text>
</comment>
<evidence type="ECO:0000256" key="1">
    <source>
        <dbReference type="ARBA" id="ARBA00004651"/>
    </source>
</evidence>
<dbReference type="SUPFAM" id="SSF143865">
    <property type="entry name" value="CorA soluble domain-like"/>
    <property type="match status" value="1"/>
</dbReference>
<evidence type="ECO:0000256" key="8">
    <source>
        <dbReference type="ARBA" id="ARBA00022989"/>
    </source>
</evidence>
<evidence type="ECO:0000256" key="4">
    <source>
        <dbReference type="ARBA" id="ARBA00022475"/>
    </source>
</evidence>
<dbReference type="Pfam" id="PF01544">
    <property type="entry name" value="CorA"/>
    <property type="match status" value="1"/>
</dbReference>
<evidence type="ECO:0000313" key="12">
    <source>
        <dbReference type="EMBL" id="SHL12623.1"/>
    </source>
</evidence>
<feature type="transmembrane region" description="Helical" evidence="11">
    <location>
        <begin position="314"/>
        <end position="336"/>
    </location>
</feature>
<dbReference type="GO" id="GO:0050897">
    <property type="term" value="F:cobalt ion binding"/>
    <property type="evidence" value="ECO:0007669"/>
    <property type="project" value="TreeGrafter"/>
</dbReference>
<name>A0A1M6Y3F5_9BURK</name>
<dbReference type="PANTHER" id="PTHR46494:SF3">
    <property type="entry name" value="ZINC TRANSPORT PROTEIN ZNTB"/>
    <property type="match status" value="1"/>
</dbReference>
<sequence>MMCQNARLWNALLERLMNLNVAPVTYGADRSGLVCGFRFSAGEPGVSIDTDGAAQWLADNAREHAGVADDDRNQPVPQPSRGDGQFLWLHFNLAHVSSEKWMRAHLDLPETFFEALREGSHSTRIEHQHGALLAVVNDVMFDFEQTPSDIATLWVYTHERIMITARLKQLRSVDRLRASVREGEIFETPAELLIHLLRDQADLLVTIVRRSSTEVDRLEDQFLSRRTFDNRRDLGAMRRVLVRLQRLLAPEPGSIFRLLVRPPIWLSQRDVQSLRDSTEEFSLVLGDLSGLAERIKLLQEEIAARLTEQSNRTLFTLTLVTVLALPINIIAGLFGMNVGGIPLAENRHGFWVMVLMVVSFTALAGWWGFRRRAGR</sequence>
<dbReference type="STRING" id="169427.SAMN05192548_10635"/>
<dbReference type="AlphaFoldDB" id="A0A1M6Y3F5"/>
<evidence type="ECO:0000256" key="11">
    <source>
        <dbReference type="SAM" id="Phobius"/>
    </source>
</evidence>
<organism evidence="12 13">
    <name type="scientific">Paraburkholderia terricola</name>
    <dbReference type="NCBI Taxonomy" id="169427"/>
    <lineage>
        <taxon>Bacteria</taxon>
        <taxon>Pseudomonadati</taxon>
        <taxon>Pseudomonadota</taxon>
        <taxon>Betaproteobacteria</taxon>
        <taxon>Burkholderiales</taxon>
        <taxon>Burkholderiaceae</taxon>
        <taxon>Paraburkholderia</taxon>
    </lineage>
</organism>
<keyword evidence="8 11" id="KW-1133">Transmembrane helix</keyword>
<dbReference type="Gene3D" id="3.30.460.20">
    <property type="entry name" value="CorA soluble domain-like"/>
    <property type="match status" value="1"/>
</dbReference>